<dbReference type="AlphaFoldDB" id="K1SJH7"/>
<gene>
    <name evidence="1" type="ORF">OBE_12336</name>
</gene>
<comment type="caution">
    <text evidence="1">The sequence shown here is derived from an EMBL/GenBank/DDBJ whole genome shotgun (WGS) entry which is preliminary data.</text>
</comment>
<organism evidence="1">
    <name type="scientific">human gut metagenome</name>
    <dbReference type="NCBI Taxonomy" id="408170"/>
    <lineage>
        <taxon>unclassified sequences</taxon>
        <taxon>metagenomes</taxon>
        <taxon>organismal metagenomes</taxon>
    </lineage>
</organism>
<name>K1SJH7_9ZZZZ</name>
<dbReference type="EMBL" id="AJWZ01008497">
    <property type="protein sequence ID" value="EKC53945.1"/>
    <property type="molecule type" value="Genomic_DNA"/>
</dbReference>
<accession>K1SJH7</accession>
<dbReference type="InterPro" id="IPR036890">
    <property type="entry name" value="HATPase_C_sf"/>
</dbReference>
<feature type="non-terminal residue" evidence="1">
    <location>
        <position position="1"/>
    </location>
</feature>
<dbReference type="SUPFAM" id="SSF55874">
    <property type="entry name" value="ATPase domain of HSP90 chaperone/DNA topoisomerase II/histidine kinase"/>
    <property type="match status" value="1"/>
</dbReference>
<dbReference type="Gene3D" id="3.30.565.10">
    <property type="entry name" value="Histidine kinase-like ATPase, C-terminal domain"/>
    <property type="match status" value="1"/>
</dbReference>
<evidence type="ECO:0000313" key="1">
    <source>
        <dbReference type="EMBL" id="EKC53945.1"/>
    </source>
</evidence>
<keyword evidence="1" id="KW-0808">Transferase</keyword>
<keyword evidence="1" id="KW-0418">Kinase</keyword>
<proteinExistence type="predicted"/>
<sequence length="90" mass="10052">CIEVTDDGCGAPEEWMDAINHRRQEQLVGHIGVSNVDTIIRLTYGEEYGIHMESLTLNAENPTDGQRTEEEGEVHGTKVTLRLPVRYGEA</sequence>
<dbReference type="GO" id="GO:0016301">
    <property type="term" value="F:kinase activity"/>
    <property type="evidence" value="ECO:0007669"/>
    <property type="project" value="UniProtKB-KW"/>
</dbReference>
<reference evidence="1" key="1">
    <citation type="journal article" date="2013" name="Environ. Microbiol.">
        <title>Microbiota from the distal guts of lean and obese adolescents exhibit partial functional redundancy besides clear differences in community structure.</title>
        <authorList>
            <person name="Ferrer M."/>
            <person name="Ruiz A."/>
            <person name="Lanza F."/>
            <person name="Haange S.B."/>
            <person name="Oberbach A."/>
            <person name="Till H."/>
            <person name="Bargiela R."/>
            <person name="Campoy C."/>
            <person name="Segura M.T."/>
            <person name="Richter M."/>
            <person name="von Bergen M."/>
            <person name="Seifert J."/>
            <person name="Suarez A."/>
        </authorList>
    </citation>
    <scope>NUCLEOTIDE SEQUENCE</scope>
</reference>
<protein>
    <submittedName>
        <fullName evidence="1">Sensor histidine kinase</fullName>
    </submittedName>
</protein>